<reference evidence="2 4" key="1">
    <citation type="submission" date="2020-12" db="EMBL/GenBank/DDBJ databases">
        <title>FDA dAtabase for Regulatory Grade micrObial Sequences (FDA-ARGOS): Supporting development and validation of Infectious Disease Dx tests.</title>
        <authorList>
            <person name="Minogue T."/>
            <person name="Wolcott M."/>
            <person name="Wasieloski L."/>
            <person name="Aguilar W."/>
            <person name="Moore D."/>
            <person name="Jaissle J."/>
            <person name="Tallon L."/>
            <person name="Sadzewicz L."/>
            <person name="Zhao X."/>
            <person name="Boylan J."/>
            <person name="Ott S."/>
            <person name="Bowen H."/>
            <person name="Vavikolanu K."/>
            <person name="Mehta A."/>
            <person name="Aluvathingal J."/>
            <person name="Nadendla S."/>
            <person name="Yan Y."/>
            <person name="Sichtig H."/>
        </authorList>
    </citation>
    <scope>NUCLEOTIDE SEQUENCE [LARGE SCALE GENOMIC DNA]</scope>
    <source>
        <strain evidence="2 4">FDAARGOS_949</strain>
    </source>
</reference>
<keyword evidence="5" id="KW-1185">Reference proteome</keyword>
<dbReference type="RefSeq" id="WP_012734395.1">
    <property type="nucleotide sequence ID" value="NZ_CP021074.1"/>
</dbReference>
<accession>A0AAQ0BSU4</accession>
<dbReference type="EMBL" id="CP065601">
    <property type="protein sequence ID" value="QPQ91705.1"/>
    <property type="molecule type" value="Genomic_DNA"/>
</dbReference>
<reference evidence="3" key="2">
    <citation type="submission" date="2022-06" db="EMBL/GenBank/DDBJ databases">
        <title>Draft genome sequence of Burkholderia glumae strain GR20004 isolated from rice panicle showing bacterial panicle blight.</title>
        <authorList>
            <person name="Choi S.Y."/>
            <person name="Lee Y.H."/>
        </authorList>
    </citation>
    <scope>NUCLEOTIDE SEQUENCE</scope>
    <source>
        <strain evidence="3">GR20004</strain>
    </source>
</reference>
<evidence type="ECO:0000313" key="3">
    <source>
        <dbReference type="EMBL" id="USS46348.1"/>
    </source>
</evidence>
<protein>
    <submittedName>
        <fullName evidence="2">Uncharacterized protein</fullName>
    </submittedName>
</protein>
<feature type="compositionally biased region" description="Low complexity" evidence="1">
    <location>
        <begin position="65"/>
        <end position="82"/>
    </location>
</feature>
<dbReference type="GeneID" id="45696745"/>
<evidence type="ECO:0000256" key="1">
    <source>
        <dbReference type="SAM" id="MobiDB-lite"/>
    </source>
</evidence>
<feature type="region of interest" description="Disordered" evidence="1">
    <location>
        <begin position="56"/>
        <end position="82"/>
    </location>
</feature>
<proteinExistence type="predicted"/>
<dbReference type="EMBL" id="CP099587">
    <property type="protein sequence ID" value="USS46348.1"/>
    <property type="molecule type" value="Genomic_DNA"/>
</dbReference>
<evidence type="ECO:0000313" key="5">
    <source>
        <dbReference type="Proteomes" id="UP001056386"/>
    </source>
</evidence>
<dbReference type="AlphaFoldDB" id="A0AAQ0BSU4"/>
<evidence type="ECO:0000313" key="4">
    <source>
        <dbReference type="Proteomes" id="UP000594892"/>
    </source>
</evidence>
<dbReference type="Proteomes" id="UP001056386">
    <property type="component" value="Chromosome 1"/>
</dbReference>
<organism evidence="2 4">
    <name type="scientific">Burkholderia glumae</name>
    <name type="common">Pseudomonas glumae</name>
    <dbReference type="NCBI Taxonomy" id="337"/>
    <lineage>
        <taxon>Bacteria</taxon>
        <taxon>Pseudomonadati</taxon>
        <taxon>Pseudomonadota</taxon>
        <taxon>Betaproteobacteria</taxon>
        <taxon>Burkholderiales</taxon>
        <taxon>Burkholderiaceae</taxon>
        <taxon>Burkholderia</taxon>
    </lineage>
</organism>
<sequence length="311" mass="31750">MTMLRIPAYHGATKLVVLGCVAGAVGVVLRAAGDERDLSGLGQARRRLDAAISARGQAERRLRAGRPGQAAPRTAPARARAAALPHEAPLPAPRAAASAAPIAAAARGSRPPFVASQPSRHDGPFVRDAVWLLAIAAHESGLRIGRLGPAPAEHGKHGAAAGRRYDLAGTGSFGEVARWLRALAREPATFAPLSLEVTRRGGGAVFSARFSVHDGGGRPAAGSGLAPAALPAADAFEFGGAEAVAMPRVAGILRDARGGLALLDAGGRARSAAVGERIGAERITRIAADGVWLEADDGREQRVALGAETIR</sequence>
<gene>
    <name evidence="2" type="ORF">I6H06_21495</name>
    <name evidence="3" type="ORF">NFI99_15630</name>
</gene>
<evidence type="ECO:0000313" key="2">
    <source>
        <dbReference type="EMBL" id="QPQ91705.1"/>
    </source>
</evidence>
<name>A0AAQ0BSU4_BURGL</name>
<dbReference type="Proteomes" id="UP000594892">
    <property type="component" value="Chromosome 2"/>
</dbReference>